<gene>
    <name evidence="2" type="ordered locus">RHE_PA00019</name>
</gene>
<dbReference type="Gene3D" id="3.30.1490.100">
    <property type="entry name" value="DNA polymerase, Y-family, little finger domain"/>
    <property type="match status" value="1"/>
</dbReference>
<dbReference type="GO" id="GO:0003887">
    <property type="term" value="F:DNA-directed DNA polymerase activity"/>
    <property type="evidence" value="ECO:0007669"/>
    <property type="project" value="UniProtKB-EC"/>
</dbReference>
<evidence type="ECO:0000313" key="2">
    <source>
        <dbReference type="EMBL" id="ABC92888.1"/>
    </source>
</evidence>
<keyword evidence="3" id="KW-1185">Reference proteome</keyword>
<accession>Q2K2A9</accession>
<dbReference type="EMBL" id="CP000134">
    <property type="protein sequence ID" value="ABC92888.1"/>
    <property type="molecule type" value="Genomic_DNA"/>
</dbReference>
<evidence type="ECO:0000313" key="3">
    <source>
        <dbReference type="Proteomes" id="UP000001936"/>
    </source>
</evidence>
<dbReference type="GO" id="GO:0003684">
    <property type="term" value="F:damaged DNA binding"/>
    <property type="evidence" value="ECO:0007669"/>
    <property type="project" value="InterPro"/>
</dbReference>
<dbReference type="KEGG" id="ret:RHE_PA00019"/>
<protein>
    <submittedName>
        <fullName evidence="2">Nucleotidyltransferase protein</fullName>
    </submittedName>
</protein>
<dbReference type="Pfam" id="PF11799">
    <property type="entry name" value="IMS_C"/>
    <property type="match status" value="1"/>
</dbReference>
<reference evidence="2 3" key="1">
    <citation type="journal article" date="2006" name="Proc. Natl. Acad. Sci. U.S.A.">
        <title>The partitioned Rhizobium etli genome: genetic and metabolic redundancy in seven interacting replicons.</title>
        <authorList>
            <person name="Gonzalez V."/>
            <person name="Santamaria R.I."/>
            <person name="Bustos P."/>
            <person name="Hernandez-Gonzalez I."/>
            <person name="Medrano-Soto A."/>
            <person name="Moreno-Hagelsieb G."/>
            <person name="Janga S.C."/>
            <person name="Ramirez M.A."/>
            <person name="Jimenez-Jacinto V."/>
            <person name="Collado-Vides J."/>
            <person name="Davila G."/>
        </authorList>
    </citation>
    <scope>NUCLEOTIDE SEQUENCE [LARGE SCALE GENOMIC DNA]</scope>
    <source>
        <strain evidence="3">ATCC 51251 / DSM 11541 / JCM 21823 / NBRC 15573 / CFN 42</strain>
    </source>
</reference>
<name>Q2K2A9_RHIEC</name>
<dbReference type="HOGENOM" id="CLU_3011117_0_0_5"/>
<dbReference type="GO" id="GO:0006281">
    <property type="term" value="P:DNA repair"/>
    <property type="evidence" value="ECO:0007669"/>
    <property type="project" value="InterPro"/>
</dbReference>
<evidence type="ECO:0000259" key="1">
    <source>
        <dbReference type="Pfam" id="PF11799"/>
    </source>
</evidence>
<geneLocation type="plasmid" evidence="2 3">
    <name>p42a</name>
</geneLocation>
<keyword evidence="2" id="KW-0614">Plasmid</keyword>
<feature type="domain" description="DNA polymerase Y-family little finger" evidence="1">
    <location>
        <begin position="11"/>
        <end position="43"/>
    </location>
</feature>
<sequence>MACKRVGYCEAIEVGAKTVTMKVKFADFNQITRSTTVTAPLPAITDLEDFVGLLRR</sequence>
<dbReference type="Proteomes" id="UP000001936">
    <property type="component" value="Plasmid p42a"/>
</dbReference>
<dbReference type="AlphaFoldDB" id="Q2K2A9"/>
<dbReference type="SUPFAM" id="SSF100879">
    <property type="entry name" value="Lesion bypass DNA polymerase (Y-family), little finger domain"/>
    <property type="match status" value="1"/>
</dbReference>
<dbReference type="InterPro" id="IPR036775">
    <property type="entry name" value="DNA_pol_Y-fam_lit_finger_sf"/>
</dbReference>
<dbReference type="InterPro" id="IPR017961">
    <property type="entry name" value="DNA_pol_Y-fam_little_finger"/>
</dbReference>
<organism evidence="2 3">
    <name type="scientific">Rhizobium etli (strain ATCC 51251 / DSM 11541 / JCM 21823 / NBRC 15573 / CFN 42)</name>
    <dbReference type="NCBI Taxonomy" id="347834"/>
    <lineage>
        <taxon>Bacteria</taxon>
        <taxon>Pseudomonadati</taxon>
        <taxon>Pseudomonadota</taxon>
        <taxon>Alphaproteobacteria</taxon>
        <taxon>Hyphomicrobiales</taxon>
        <taxon>Rhizobiaceae</taxon>
        <taxon>Rhizobium/Agrobacterium group</taxon>
        <taxon>Rhizobium</taxon>
    </lineage>
</organism>
<proteinExistence type="predicted"/>